<dbReference type="Pfam" id="PF01846">
    <property type="entry name" value="FF"/>
    <property type="match status" value="5"/>
</dbReference>
<dbReference type="Pfam" id="PF00397">
    <property type="entry name" value="WW"/>
    <property type="match status" value="1"/>
</dbReference>
<evidence type="ECO:0000313" key="5">
    <source>
        <dbReference type="EMBL" id="KAK2972597.1"/>
    </source>
</evidence>
<dbReference type="SUPFAM" id="SSF51045">
    <property type="entry name" value="WW domain"/>
    <property type="match status" value="1"/>
</dbReference>
<dbReference type="GO" id="GO:0070063">
    <property type="term" value="F:RNA polymerase binding"/>
    <property type="evidence" value="ECO:0007669"/>
    <property type="project" value="InterPro"/>
</dbReference>
<dbReference type="InterPro" id="IPR045148">
    <property type="entry name" value="TCRG1-like"/>
</dbReference>
<accession>A0AA88QQ24</accession>
<dbReference type="Proteomes" id="UP001187471">
    <property type="component" value="Unassembled WGS sequence"/>
</dbReference>
<feature type="region of interest" description="Disordered" evidence="2">
    <location>
        <begin position="385"/>
        <end position="412"/>
    </location>
</feature>
<gene>
    <name evidence="5" type="ORF">RJ640_007066</name>
</gene>
<dbReference type="InterPro" id="IPR036020">
    <property type="entry name" value="WW_dom_sf"/>
</dbReference>
<dbReference type="Gene3D" id="2.20.70.10">
    <property type="match status" value="1"/>
</dbReference>
<organism evidence="5 6">
    <name type="scientific">Escallonia rubra</name>
    <dbReference type="NCBI Taxonomy" id="112253"/>
    <lineage>
        <taxon>Eukaryota</taxon>
        <taxon>Viridiplantae</taxon>
        <taxon>Streptophyta</taxon>
        <taxon>Embryophyta</taxon>
        <taxon>Tracheophyta</taxon>
        <taxon>Spermatophyta</taxon>
        <taxon>Magnoliopsida</taxon>
        <taxon>eudicotyledons</taxon>
        <taxon>Gunneridae</taxon>
        <taxon>Pentapetalae</taxon>
        <taxon>asterids</taxon>
        <taxon>campanulids</taxon>
        <taxon>Escalloniales</taxon>
        <taxon>Escalloniaceae</taxon>
        <taxon>Escallonia</taxon>
    </lineage>
</organism>
<feature type="domain" description="WW" evidence="3">
    <location>
        <begin position="18"/>
        <end position="45"/>
    </location>
</feature>
<dbReference type="PROSITE" id="PS01159">
    <property type="entry name" value="WW_DOMAIN_1"/>
    <property type="match status" value="1"/>
</dbReference>
<feature type="compositionally biased region" description="Basic and acidic residues" evidence="2">
    <location>
        <begin position="385"/>
        <end position="400"/>
    </location>
</feature>
<reference evidence="5" key="1">
    <citation type="submission" date="2022-12" db="EMBL/GenBank/DDBJ databases">
        <title>Draft genome assemblies for two species of Escallonia (Escalloniales).</title>
        <authorList>
            <person name="Chanderbali A."/>
            <person name="Dervinis C."/>
            <person name="Anghel I."/>
            <person name="Soltis D."/>
            <person name="Soltis P."/>
            <person name="Zapata F."/>
        </authorList>
    </citation>
    <scope>NUCLEOTIDE SEQUENCE</scope>
    <source>
        <strain evidence="5">UCBG92.1500</strain>
        <tissue evidence="5">Leaf</tissue>
    </source>
</reference>
<evidence type="ECO:0008006" key="7">
    <source>
        <dbReference type="Google" id="ProtNLM"/>
    </source>
</evidence>
<dbReference type="InterPro" id="IPR002713">
    <property type="entry name" value="FF_domain"/>
</dbReference>
<evidence type="ECO:0000313" key="6">
    <source>
        <dbReference type="Proteomes" id="UP001187471"/>
    </source>
</evidence>
<feature type="domain" description="FF" evidence="4">
    <location>
        <begin position="185"/>
        <end position="239"/>
    </location>
</feature>
<dbReference type="InterPro" id="IPR001202">
    <property type="entry name" value="WW_dom"/>
</dbReference>
<feature type="region of interest" description="Disordered" evidence="2">
    <location>
        <begin position="550"/>
        <end position="598"/>
    </location>
</feature>
<dbReference type="GO" id="GO:0003712">
    <property type="term" value="F:transcription coregulator activity"/>
    <property type="evidence" value="ECO:0007669"/>
    <property type="project" value="TreeGrafter"/>
</dbReference>
<dbReference type="PANTHER" id="PTHR15377:SF3">
    <property type="entry name" value="WW DOMAIN-CONTAINING PROTEIN"/>
    <property type="match status" value="1"/>
</dbReference>
<dbReference type="SUPFAM" id="SSF81698">
    <property type="entry name" value="FF domain"/>
    <property type="match status" value="5"/>
</dbReference>
<evidence type="ECO:0000256" key="2">
    <source>
        <dbReference type="SAM" id="MobiDB-lite"/>
    </source>
</evidence>
<dbReference type="SMART" id="SM00441">
    <property type="entry name" value="FF"/>
    <property type="match status" value="5"/>
</dbReference>
<dbReference type="EMBL" id="JAVXUO010002511">
    <property type="protein sequence ID" value="KAK2972597.1"/>
    <property type="molecule type" value="Genomic_DNA"/>
</dbReference>
<feature type="domain" description="FF" evidence="4">
    <location>
        <begin position="422"/>
        <end position="479"/>
    </location>
</feature>
<evidence type="ECO:0000259" key="4">
    <source>
        <dbReference type="PROSITE" id="PS51676"/>
    </source>
</evidence>
<feature type="domain" description="FF" evidence="4">
    <location>
        <begin position="252"/>
        <end position="307"/>
    </location>
</feature>
<dbReference type="CDD" id="cd00201">
    <property type="entry name" value="WW"/>
    <property type="match status" value="1"/>
</dbReference>
<name>A0AA88QQ24_9ASTE</name>
<dbReference type="FunFam" id="1.10.10.440:FF:000020">
    <property type="entry name" value="Pre-mRNA-processing protein 40C"/>
    <property type="match status" value="1"/>
</dbReference>
<dbReference type="AlphaFoldDB" id="A0AA88QQ24"/>
<dbReference type="PROSITE" id="PS51676">
    <property type="entry name" value="FF"/>
    <property type="match status" value="4"/>
</dbReference>
<keyword evidence="6" id="KW-1185">Reference proteome</keyword>
<dbReference type="InterPro" id="IPR036517">
    <property type="entry name" value="FF_domain_sf"/>
</dbReference>
<keyword evidence="1" id="KW-0677">Repeat</keyword>
<dbReference type="Gene3D" id="1.10.10.440">
    <property type="entry name" value="FF domain"/>
    <property type="match status" value="5"/>
</dbReference>
<dbReference type="FunFam" id="1.10.10.440:FF:000028">
    <property type="entry name" value="Pre-mRNA-processing protein 40C"/>
    <property type="match status" value="1"/>
</dbReference>
<dbReference type="SMART" id="SM00456">
    <property type="entry name" value="WW"/>
    <property type="match status" value="1"/>
</dbReference>
<dbReference type="PANTHER" id="PTHR15377">
    <property type="entry name" value="TRANSCRIPTION ELONGATION REGULATOR 1"/>
    <property type="match status" value="1"/>
</dbReference>
<dbReference type="PROSITE" id="PS50020">
    <property type="entry name" value="WW_DOMAIN_2"/>
    <property type="match status" value="1"/>
</dbReference>
<feature type="region of interest" description="Disordered" evidence="2">
    <location>
        <begin position="115"/>
        <end position="184"/>
    </location>
</feature>
<protein>
    <recommendedName>
        <fullName evidence="7">Pre-mRNA-processing protein 40C</fullName>
    </recommendedName>
</protein>
<evidence type="ECO:0000259" key="3">
    <source>
        <dbReference type="PROSITE" id="PS50020"/>
    </source>
</evidence>
<proteinExistence type="predicted"/>
<evidence type="ECO:0000256" key="1">
    <source>
        <dbReference type="ARBA" id="ARBA00022737"/>
    </source>
</evidence>
<dbReference type="FunFam" id="1.10.10.440:FF:000021">
    <property type="entry name" value="pre-mRNA-processing protein 40C isoform X1"/>
    <property type="match status" value="1"/>
</dbReference>
<comment type="caution">
    <text evidence="5">The sequence shown here is derived from an EMBL/GenBank/DDBJ whole genome shotgun (WGS) entry which is preliminary data.</text>
</comment>
<feature type="region of interest" description="Disordered" evidence="2">
    <location>
        <begin position="60"/>
        <end position="103"/>
    </location>
</feature>
<feature type="compositionally biased region" description="Basic and acidic residues" evidence="2">
    <location>
        <begin position="550"/>
        <end position="569"/>
    </location>
</feature>
<feature type="domain" description="FF" evidence="4">
    <location>
        <begin position="319"/>
        <end position="373"/>
    </location>
</feature>
<sequence length="598" mass="68807">MMPGPHFEQREKLGSTDWVSVTTNDGKKYYYNTKTKSSSWQIPTEVTELRKKQDGDILKEQPMSVPNTNILTEKGSAPFSLSTPAVNTGGRDATALRTSGLQGSSSALDMIKKKLQDSGDPVTSAQVPGPSGAVASDLNGSRAVEGGVKGPQSDNNKDKLKNVNIDGNLSDSSSDSEDADSRPTKEECIIQFKEMLKERGVAPFSKWEKELPKIVFDPRFKAIPNYSARRTLFEHYVRTRAEEERKEKRAAQKAAIEGFKQLLEEANEDIDHTTDYHTFRKKWSNDPRFEALDRKEREIVLNERVIPLKRAAEEKSQAIHAAAAFGFKSMLRDRDITPTSRWSKVKDSLRNDPRYTSVKHENREVLFNEYISELKSVKEEAERVAKAKREEEDKLKERERAMRKRKEREEQEVERVRSKARRKEAVESYQALLVETIKDPQVSWAESKSKLEKDPQDRASNPCLDQSDLEKLFREYVKILHERFAHEFRALLSEAITAEAAVQETEDGKTILTSWSTAKRLLKADPRFTRMPRKERESLWRRHVEEIQRRQKKAFDQEEKKHTEARSRAPVDSGNYLAGSKRSHDRRELISTRYHNLN</sequence>
<dbReference type="GO" id="GO:0005634">
    <property type="term" value="C:nucleus"/>
    <property type="evidence" value="ECO:0007669"/>
    <property type="project" value="TreeGrafter"/>
</dbReference>